<dbReference type="EMBL" id="HBEJ01013908">
    <property type="protein sequence ID" value="CAD8374819.1"/>
    <property type="molecule type" value="Transcribed_RNA"/>
</dbReference>
<feature type="compositionally biased region" description="Basic and acidic residues" evidence="1">
    <location>
        <begin position="308"/>
        <end position="319"/>
    </location>
</feature>
<feature type="signal peptide" evidence="2">
    <location>
        <begin position="1"/>
        <end position="20"/>
    </location>
</feature>
<organism evidence="3">
    <name type="scientific">Minutocellus polymorphus</name>
    <dbReference type="NCBI Taxonomy" id="265543"/>
    <lineage>
        <taxon>Eukaryota</taxon>
        <taxon>Sar</taxon>
        <taxon>Stramenopiles</taxon>
        <taxon>Ochrophyta</taxon>
        <taxon>Bacillariophyta</taxon>
        <taxon>Mediophyceae</taxon>
        <taxon>Cymatosirophycidae</taxon>
        <taxon>Cymatosirales</taxon>
        <taxon>Cymatosiraceae</taxon>
        <taxon>Minutocellus</taxon>
    </lineage>
</organism>
<feature type="compositionally biased region" description="Basic and acidic residues" evidence="1">
    <location>
        <begin position="270"/>
        <end position="288"/>
    </location>
</feature>
<feature type="region of interest" description="Disordered" evidence="1">
    <location>
        <begin position="390"/>
        <end position="426"/>
    </location>
</feature>
<keyword evidence="2" id="KW-0732">Signal</keyword>
<evidence type="ECO:0000256" key="2">
    <source>
        <dbReference type="SAM" id="SignalP"/>
    </source>
</evidence>
<feature type="compositionally biased region" description="Basic residues" evidence="1">
    <location>
        <begin position="408"/>
        <end position="426"/>
    </location>
</feature>
<sequence length="426" mass="48172">MITSLPFFGVFLLLIELGKPGKPGAIAFSTSICNNLRKSMMFLDCQSRRCGVAASSTRLYLHVGSAKANNDTPIEDAYRTAQQFDEEWYATVLSDILGVEKLDDNEIIYEITENSPSAEIDADESTGNGNSKEAPLSTQSTVVPSSPFVVKDGVGPFGEGEDASDKIEQHCEKTDGRKYASTSSEDDEKTPRPFNEAKYVDHFDKHQVDDVEVLLYLGYGMAEIQRLRSFAVEKIVQSGLQRPKEGIPKSWTVQSDASDTVRKSTSLRRGRSDESSSRRSRIQNEETSRLISSNADRRISLNSSNSGRRRELNNRDRRNAGFSRASDDSFNIIGQDEFWMDLETFSSFLRKEAQFRLSILGPGWSEAVKGESQWRLQIYKKWLAMMNKSRGRKSIRDVRTSPNDRTGRVRQKGKNRKGRRQRTQRE</sequence>
<feature type="compositionally biased region" description="Polar residues" evidence="1">
    <location>
        <begin position="289"/>
        <end position="306"/>
    </location>
</feature>
<protein>
    <submittedName>
        <fullName evidence="3">Uncharacterized protein</fullName>
    </submittedName>
</protein>
<reference evidence="3" key="1">
    <citation type="submission" date="2021-01" db="EMBL/GenBank/DDBJ databases">
        <authorList>
            <person name="Corre E."/>
            <person name="Pelletier E."/>
            <person name="Niang G."/>
            <person name="Scheremetjew M."/>
            <person name="Finn R."/>
            <person name="Kale V."/>
            <person name="Holt S."/>
            <person name="Cochrane G."/>
            <person name="Meng A."/>
            <person name="Brown T."/>
            <person name="Cohen L."/>
        </authorList>
    </citation>
    <scope>NUCLEOTIDE SEQUENCE</scope>
    <source>
        <strain evidence="3">CCMP3303</strain>
    </source>
</reference>
<proteinExistence type="predicted"/>
<feature type="compositionally biased region" description="Polar residues" evidence="1">
    <location>
        <begin position="125"/>
        <end position="142"/>
    </location>
</feature>
<gene>
    <name evidence="3" type="ORF">MPOL1434_LOCUS8175</name>
</gene>
<dbReference type="AlphaFoldDB" id="A0A7S0AUD4"/>
<evidence type="ECO:0000256" key="1">
    <source>
        <dbReference type="SAM" id="MobiDB-lite"/>
    </source>
</evidence>
<evidence type="ECO:0000313" key="3">
    <source>
        <dbReference type="EMBL" id="CAD8374819.1"/>
    </source>
</evidence>
<feature type="region of interest" description="Disordered" evidence="1">
    <location>
        <begin position="245"/>
        <end position="326"/>
    </location>
</feature>
<feature type="region of interest" description="Disordered" evidence="1">
    <location>
        <begin position="113"/>
        <end position="142"/>
    </location>
</feature>
<name>A0A7S0AUD4_9STRA</name>
<feature type="chain" id="PRO_5031091749" evidence="2">
    <location>
        <begin position="21"/>
        <end position="426"/>
    </location>
</feature>
<feature type="region of interest" description="Disordered" evidence="1">
    <location>
        <begin position="157"/>
        <end position="193"/>
    </location>
</feature>
<accession>A0A7S0AUD4</accession>
<feature type="compositionally biased region" description="Basic and acidic residues" evidence="1">
    <location>
        <begin position="163"/>
        <end position="178"/>
    </location>
</feature>